<keyword evidence="5" id="KW-0809">Transit peptide</keyword>
<dbReference type="InterPro" id="IPR002155">
    <property type="entry name" value="Thiolase"/>
</dbReference>
<evidence type="ECO:0000256" key="11">
    <source>
        <dbReference type="RuleBase" id="RU003557"/>
    </source>
</evidence>
<dbReference type="Proteomes" id="UP000265581">
    <property type="component" value="Unassembled WGS sequence"/>
</dbReference>
<dbReference type="InterPro" id="IPR016039">
    <property type="entry name" value="Thiolase-like"/>
</dbReference>
<evidence type="ECO:0000256" key="3">
    <source>
        <dbReference type="ARBA" id="ARBA00022679"/>
    </source>
</evidence>
<organism evidence="14 15">
    <name type="scientific">Aeromicrobium endophyticum</name>
    <dbReference type="NCBI Taxonomy" id="2292704"/>
    <lineage>
        <taxon>Bacteria</taxon>
        <taxon>Bacillati</taxon>
        <taxon>Actinomycetota</taxon>
        <taxon>Actinomycetes</taxon>
        <taxon>Propionibacteriales</taxon>
        <taxon>Nocardioidaceae</taxon>
        <taxon>Aeromicrobium</taxon>
    </lineage>
</organism>
<dbReference type="OrthoDB" id="4440515at2"/>
<evidence type="ECO:0000259" key="12">
    <source>
        <dbReference type="Pfam" id="PF00108"/>
    </source>
</evidence>
<name>A0A371PC60_9ACTN</name>
<keyword evidence="4" id="KW-0276">Fatty acid metabolism</keyword>
<dbReference type="EC" id="2.3.1.16" evidence="9"/>
<evidence type="ECO:0000256" key="4">
    <source>
        <dbReference type="ARBA" id="ARBA00022832"/>
    </source>
</evidence>
<dbReference type="PANTHER" id="PTHR43853">
    <property type="entry name" value="3-KETOACYL-COA THIOLASE, PEROXISOMAL"/>
    <property type="match status" value="1"/>
</dbReference>
<sequence length="400" mass="40931">MPRAAIVATARTPIGKAYRGAFNTTSSPELAGHAIAAALAKVGIDPATVEDVVMGAAAQQGTSGFNVARQGALRAGLPVTVPGQTIDRQCSSGLMAVAIAAKQILHDGMAVAIGGGVESISLVQNEHMNAYRATDAWLEQHHPGLYAPMLHTAENVAARYGVSRERQDAMGLQSVQRAAAAQASGVLDDEIVPITVTTLVHDKATGETSEVEQTVSADEGVRAGTTAEGLAALRTVLQPGDVTAHPTVTAGNASQLSDGASANVLMSSEHAAALGIAPLGYYVGMTVTGCEPDEMGIGPVAAIPKLLALHGLAVDDIGVWELNEAFAAQAVHCRDVLGIDPERMNVNGGAIAMGHPYGMTGSRAVGHALLEARRRDQQFAVVSMCVGGGMGAAGLFEVAR</sequence>
<feature type="domain" description="Thiolase N-terminal" evidence="12">
    <location>
        <begin position="5"/>
        <end position="268"/>
    </location>
</feature>
<dbReference type="InterPro" id="IPR020613">
    <property type="entry name" value="Thiolase_CS"/>
</dbReference>
<evidence type="ECO:0000256" key="1">
    <source>
        <dbReference type="ARBA" id="ARBA00004275"/>
    </source>
</evidence>
<evidence type="ECO:0000313" key="14">
    <source>
        <dbReference type="EMBL" id="REK73515.1"/>
    </source>
</evidence>
<feature type="domain" description="Thiolase C-terminal" evidence="13">
    <location>
        <begin position="278"/>
        <end position="397"/>
    </location>
</feature>
<dbReference type="InterPro" id="IPR020610">
    <property type="entry name" value="Thiolase_AS"/>
</dbReference>
<feature type="active site" description="Acyl-thioester intermediate" evidence="10">
    <location>
        <position position="90"/>
    </location>
</feature>
<proteinExistence type="inferred from homology"/>
<comment type="caution">
    <text evidence="14">The sequence shown here is derived from an EMBL/GenBank/DDBJ whole genome shotgun (WGS) entry which is preliminary data.</text>
</comment>
<reference evidence="14 15" key="1">
    <citation type="submission" date="2018-08" db="EMBL/GenBank/DDBJ databases">
        <title>Aeromicrobium sp. M2KJ-4, whole genome shotgun sequence.</title>
        <authorList>
            <person name="Tuo L."/>
        </authorList>
    </citation>
    <scope>NUCLEOTIDE SEQUENCE [LARGE SCALE GENOMIC DNA]</scope>
    <source>
        <strain evidence="14 15">M2KJ-4</strain>
    </source>
</reference>
<keyword evidence="3 11" id="KW-0808">Transferase</keyword>
<evidence type="ECO:0000313" key="15">
    <source>
        <dbReference type="Proteomes" id="UP000265581"/>
    </source>
</evidence>
<dbReference type="CDD" id="cd00751">
    <property type="entry name" value="thiolase"/>
    <property type="match status" value="1"/>
</dbReference>
<keyword evidence="15" id="KW-1185">Reference proteome</keyword>
<dbReference type="SUPFAM" id="SSF53901">
    <property type="entry name" value="Thiolase-like"/>
    <property type="match status" value="2"/>
</dbReference>
<protein>
    <recommendedName>
        <fullName evidence="9">acetyl-CoA C-acyltransferase</fullName>
        <ecNumber evidence="9">2.3.1.16</ecNumber>
    </recommendedName>
</protein>
<comment type="similarity">
    <text evidence="2 11">Belongs to the thiolase-like superfamily. Thiolase family.</text>
</comment>
<dbReference type="PANTHER" id="PTHR43853:SF8">
    <property type="entry name" value="3-KETOACYL-COA THIOLASE, PEROXISOMAL"/>
    <property type="match status" value="1"/>
</dbReference>
<dbReference type="InterPro" id="IPR020617">
    <property type="entry name" value="Thiolase_C"/>
</dbReference>
<dbReference type="Pfam" id="PF00108">
    <property type="entry name" value="Thiolase_N"/>
    <property type="match status" value="1"/>
</dbReference>
<dbReference type="EMBL" id="QUBR01000001">
    <property type="protein sequence ID" value="REK73515.1"/>
    <property type="molecule type" value="Genomic_DNA"/>
</dbReference>
<dbReference type="AlphaFoldDB" id="A0A371PC60"/>
<keyword evidence="8 11" id="KW-0012">Acyltransferase</keyword>
<dbReference type="GO" id="GO:0010124">
    <property type="term" value="P:phenylacetate catabolic process"/>
    <property type="evidence" value="ECO:0007669"/>
    <property type="project" value="TreeGrafter"/>
</dbReference>
<dbReference type="GO" id="GO:0005737">
    <property type="term" value="C:cytoplasm"/>
    <property type="evidence" value="ECO:0007669"/>
    <property type="project" value="UniProtKB-ARBA"/>
</dbReference>
<evidence type="ECO:0000259" key="13">
    <source>
        <dbReference type="Pfam" id="PF02803"/>
    </source>
</evidence>
<dbReference type="GO" id="GO:0006635">
    <property type="term" value="P:fatty acid beta-oxidation"/>
    <property type="evidence" value="ECO:0007669"/>
    <property type="project" value="TreeGrafter"/>
</dbReference>
<feature type="active site" description="Proton acceptor" evidence="10">
    <location>
        <position position="385"/>
    </location>
</feature>
<evidence type="ECO:0000256" key="7">
    <source>
        <dbReference type="ARBA" id="ARBA00023140"/>
    </source>
</evidence>
<accession>A0A371PC60</accession>
<dbReference type="PROSITE" id="PS00099">
    <property type="entry name" value="THIOLASE_3"/>
    <property type="match status" value="1"/>
</dbReference>
<dbReference type="PROSITE" id="PS00737">
    <property type="entry name" value="THIOLASE_2"/>
    <property type="match status" value="1"/>
</dbReference>
<dbReference type="InterPro" id="IPR050215">
    <property type="entry name" value="Thiolase-like_sf_Thiolase"/>
</dbReference>
<comment type="subcellular location">
    <subcellularLocation>
        <location evidence="1">Peroxisome</location>
    </subcellularLocation>
</comment>
<evidence type="ECO:0000256" key="10">
    <source>
        <dbReference type="PIRSR" id="PIRSR000429-1"/>
    </source>
</evidence>
<dbReference type="PIRSF" id="PIRSF000429">
    <property type="entry name" value="Ac-CoA_Ac_transf"/>
    <property type="match status" value="1"/>
</dbReference>
<dbReference type="Gene3D" id="3.40.47.10">
    <property type="match status" value="1"/>
</dbReference>
<dbReference type="GO" id="GO:0003988">
    <property type="term" value="F:acetyl-CoA C-acyltransferase activity"/>
    <property type="evidence" value="ECO:0007669"/>
    <property type="project" value="UniProtKB-EC"/>
</dbReference>
<evidence type="ECO:0000256" key="5">
    <source>
        <dbReference type="ARBA" id="ARBA00022946"/>
    </source>
</evidence>
<dbReference type="NCBIfam" id="TIGR01930">
    <property type="entry name" value="AcCoA-C-Actrans"/>
    <property type="match status" value="1"/>
</dbReference>
<evidence type="ECO:0000256" key="8">
    <source>
        <dbReference type="ARBA" id="ARBA00023315"/>
    </source>
</evidence>
<dbReference type="FunFam" id="3.40.47.10:FF:000010">
    <property type="entry name" value="Acetyl-CoA acetyltransferase (Thiolase)"/>
    <property type="match status" value="1"/>
</dbReference>
<dbReference type="RefSeq" id="WP_119703625.1">
    <property type="nucleotide sequence ID" value="NZ_JBHSOI010000001.1"/>
</dbReference>
<dbReference type="InterPro" id="IPR020616">
    <property type="entry name" value="Thiolase_N"/>
</dbReference>
<keyword evidence="7" id="KW-0576">Peroxisome</keyword>
<evidence type="ECO:0000256" key="2">
    <source>
        <dbReference type="ARBA" id="ARBA00010982"/>
    </source>
</evidence>
<gene>
    <name evidence="14" type="ORF">DX116_08205</name>
</gene>
<keyword evidence="6" id="KW-0443">Lipid metabolism</keyword>
<evidence type="ECO:0000256" key="6">
    <source>
        <dbReference type="ARBA" id="ARBA00023098"/>
    </source>
</evidence>
<feature type="active site" description="Proton acceptor" evidence="10">
    <location>
        <position position="355"/>
    </location>
</feature>
<evidence type="ECO:0000256" key="9">
    <source>
        <dbReference type="ARBA" id="ARBA00024073"/>
    </source>
</evidence>
<dbReference type="Pfam" id="PF02803">
    <property type="entry name" value="Thiolase_C"/>
    <property type="match status" value="1"/>
</dbReference>